<organism evidence="2">
    <name type="scientific">Magallana gigas</name>
    <name type="common">Pacific oyster</name>
    <name type="synonym">Crassostrea gigas</name>
    <dbReference type="NCBI Taxonomy" id="29159"/>
    <lineage>
        <taxon>Eukaryota</taxon>
        <taxon>Metazoa</taxon>
        <taxon>Spiralia</taxon>
        <taxon>Lophotrochozoa</taxon>
        <taxon>Mollusca</taxon>
        <taxon>Bivalvia</taxon>
        <taxon>Autobranchia</taxon>
        <taxon>Pteriomorphia</taxon>
        <taxon>Ostreida</taxon>
        <taxon>Ostreoidea</taxon>
        <taxon>Ostreidae</taxon>
        <taxon>Magallana</taxon>
    </lineage>
</organism>
<dbReference type="InParanoid" id="K1QWP2"/>
<dbReference type="SUPFAM" id="SSF47162">
    <property type="entry name" value="Apolipoprotein"/>
    <property type="match status" value="1"/>
</dbReference>
<dbReference type="InterPro" id="IPR011042">
    <property type="entry name" value="6-blade_b-propeller_TolB-like"/>
</dbReference>
<dbReference type="Pfam" id="PF00643">
    <property type="entry name" value="zf-B_box"/>
    <property type="match status" value="1"/>
</dbReference>
<dbReference type="AlphaFoldDB" id="K1QWP2"/>
<name>K1QWP2_MAGGI</name>
<dbReference type="Gene3D" id="3.30.160.60">
    <property type="entry name" value="Classic Zinc Finger"/>
    <property type="match status" value="1"/>
</dbReference>
<dbReference type="PANTHER" id="PTHR25462:SF296">
    <property type="entry name" value="MEIOTIC P26, ISOFORM F"/>
    <property type="match status" value="1"/>
</dbReference>
<dbReference type="GO" id="GO:0008270">
    <property type="term" value="F:zinc ion binding"/>
    <property type="evidence" value="ECO:0007669"/>
    <property type="project" value="InterPro"/>
</dbReference>
<feature type="domain" description="B box-type" evidence="1">
    <location>
        <begin position="63"/>
        <end position="100"/>
    </location>
</feature>
<dbReference type="InterPro" id="IPR000315">
    <property type="entry name" value="Znf_B-box"/>
</dbReference>
<protein>
    <submittedName>
        <fullName evidence="2">Tripartite motif-containing protein 45</fullName>
    </submittedName>
</protein>
<gene>
    <name evidence="2" type="ORF">CGI_10019905</name>
</gene>
<sequence length="539" mass="61704">MDPCAQDVVRCDVCDNNTAEMHCDTCFVNLCKACVGEHMFDESVDHKIVKFKSRKTTPIYPSCLHHTKERCEMYCTHCDTPICSACVASDKHNGHKISQLLEKCDIIKKNIEEDNEELRSKLAPLYQKILHDLEMIIRKVEEKCEEASKLISQQGDKWHKEIDTIVSQLKTQLGKIKEKEVKNLKVNKGEMEIALSKISSVLQSNEERLESNDLRTAIEYKSQNATLNKGLEIVDVSLPNFTPMEINQQSIREQFGALSTDVSEGHSLITTNQLLMDKPIEVSSIGTGIDYLKNIACLKSDHIWTGQYHSVELFDFNKKEKIKSLRFDGGFFEQVYDIAVLQNGELVYSFSGANAVYIVRNEKAEILINLHYWDPRGICVTSSGDLLITMKRKDQSKVVRYDGTVEKQVIQVGGLLRFDYLYITENRNSDICISRDDVIEVFTETGERRFEYTGHRPPPKWNQAFTPKGIATDSYCHILIADINNKCVHIIDQDGKFLQYIDCGMRRPWGLCIDSHDFLYLADNKKKSTQIVKVKFLNL</sequence>
<proteinExistence type="predicted"/>
<dbReference type="HOGENOM" id="CLU_007742_5_1_1"/>
<dbReference type="SUPFAM" id="SSF101898">
    <property type="entry name" value="NHL repeat"/>
    <property type="match status" value="1"/>
</dbReference>
<dbReference type="SMART" id="SM00336">
    <property type="entry name" value="BBOX"/>
    <property type="match status" value="2"/>
</dbReference>
<accession>K1QWP2</accession>
<reference evidence="2" key="1">
    <citation type="journal article" date="2012" name="Nature">
        <title>The oyster genome reveals stress adaptation and complexity of shell formation.</title>
        <authorList>
            <person name="Zhang G."/>
            <person name="Fang X."/>
            <person name="Guo X."/>
            <person name="Li L."/>
            <person name="Luo R."/>
            <person name="Xu F."/>
            <person name="Yang P."/>
            <person name="Zhang L."/>
            <person name="Wang X."/>
            <person name="Qi H."/>
            <person name="Xiong Z."/>
            <person name="Que H."/>
            <person name="Xie Y."/>
            <person name="Holland P.W."/>
            <person name="Paps J."/>
            <person name="Zhu Y."/>
            <person name="Wu F."/>
            <person name="Chen Y."/>
            <person name="Wang J."/>
            <person name="Peng C."/>
            <person name="Meng J."/>
            <person name="Yang L."/>
            <person name="Liu J."/>
            <person name="Wen B."/>
            <person name="Zhang N."/>
            <person name="Huang Z."/>
            <person name="Zhu Q."/>
            <person name="Feng Y."/>
            <person name="Mount A."/>
            <person name="Hedgecock D."/>
            <person name="Xu Z."/>
            <person name="Liu Y."/>
            <person name="Domazet-Loso T."/>
            <person name="Du Y."/>
            <person name="Sun X."/>
            <person name="Zhang S."/>
            <person name="Liu B."/>
            <person name="Cheng P."/>
            <person name="Jiang X."/>
            <person name="Li J."/>
            <person name="Fan D."/>
            <person name="Wang W."/>
            <person name="Fu W."/>
            <person name="Wang T."/>
            <person name="Wang B."/>
            <person name="Zhang J."/>
            <person name="Peng Z."/>
            <person name="Li Y."/>
            <person name="Li N."/>
            <person name="Wang J."/>
            <person name="Chen M."/>
            <person name="He Y."/>
            <person name="Tan F."/>
            <person name="Song X."/>
            <person name="Zheng Q."/>
            <person name="Huang R."/>
            <person name="Yang H."/>
            <person name="Du X."/>
            <person name="Chen L."/>
            <person name="Yang M."/>
            <person name="Gaffney P.M."/>
            <person name="Wang S."/>
            <person name="Luo L."/>
            <person name="She Z."/>
            <person name="Ming Y."/>
            <person name="Huang W."/>
            <person name="Zhang S."/>
            <person name="Huang B."/>
            <person name="Zhang Y."/>
            <person name="Qu T."/>
            <person name="Ni P."/>
            <person name="Miao G."/>
            <person name="Wang J."/>
            <person name="Wang Q."/>
            <person name="Steinberg C.E."/>
            <person name="Wang H."/>
            <person name="Li N."/>
            <person name="Qian L."/>
            <person name="Zhang G."/>
            <person name="Li Y."/>
            <person name="Yang H."/>
            <person name="Liu X."/>
            <person name="Wang J."/>
            <person name="Yin Y."/>
            <person name="Wang J."/>
        </authorList>
    </citation>
    <scope>NUCLEOTIDE SEQUENCE [LARGE SCALE GENOMIC DNA]</scope>
    <source>
        <strain evidence="2">05x7-T-G4-1.051#20</strain>
    </source>
</reference>
<dbReference type="InterPro" id="IPR047153">
    <property type="entry name" value="TRIM45/56/19-like"/>
</dbReference>
<dbReference type="CDD" id="cd19756">
    <property type="entry name" value="Bbox2"/>
    <property type="match status" value="1"/>
</dbReference>
<feature type="domain" description="B box-type" evidence="1">
    <location>
        <begin position="6"/>
        <end position="51"/>
    </location>
</feature>
<dbReference type="EMBL" id="JH816185">
    <property type="protein sequence ID" value="EKC33400.1"/>
    <property type="molecule type" value="Genomic_DNA"/>
</dbReference>
<evidence type="ECO:0000259" key="1">
    <source>
        <dbReference type="PROSITE" id="PS50119"/>
    </source>
</evidence>
<evidence type="ECO:0000313" key="2">
    <source>
        <dbReference type="EMBL" id="EKC33400.1"/>
    </source>
</evidence>
<dbReference type="PANTHER" id="PTHR25462">
    <property type="entry name" value="BONUS, ISOFORM C-RELATED"/>
    <property type="match status" value="1"/>
</dbReference>
<dbReference type="Gene3D" id="2.40.10.500">
    <property type="match status" value="1"/>
</dbReference>
<dbReference type="PROSITE" id="PS50119">
    <property type="entry name" value="ZF_BBOX"/>
    <property type="match status" value="2"/>
</dbReference>
<dbReference type="Gene3D" id="2.120.10.30">
    <property type="entry name" value="TolB, C-terminal domain"/>
    <property type="match status" value="1"/>
</dbReference>
<dbReference type="SUPFAM" id="SSF57845">
    <property type="entry name" value="B-box zinc-binding domain"/>
    <property type="match status" value="1"/>
</dbReference>